<sequence length="236" mass="26855">MNRLGLSRPLHNNFIHVVSKRENIRPRKRDHTKILIEDNDQNIVTSCLFQEGEILDYDFVPTFPNYFYAFNALLLSNWNAKKHCYQDDLKLNPNKMKIAILAFRVSTTFLCGILIVGVIRTGTSGFDKITEWSLQKLLTAYADHLLEVFGTSQSNSTVINPPDHGIRIETILLGITGYSLEFSLCIALFIIKGMFLFAGITMKELTDKFVDMLKISESKAKVLDIRTNSCFVQPQA</sequence>
<gene>
    <name evidence="2" type="ORF">ODALV1_LOCUS27380</name>
</gene>
<evidence type="ECO:0000313" key="2">
    <source>
        <dbReference type="EMBL" id="CAL8138475.1"/>
    </source>
</evidence>
<reference evidence="2 3" key="1">
    <citation type="submission" date="2024-08" db="EMBL/GenBank/DDBJ databases">
        <authorList>
            <person name="Cucini C."/>
            <person name="Frati F."/>
        </authorList>
    </citation>
    <scope>NUCLEOTIDE SEQUENCE [LARGE SCALE GENOMIC DNA]</scope>
</reference>
<feature type="transmembrane region" description="Helical" evidence="1">
    <location>
        <begin position="98"/>
        <end position="119"/>
    </location>
</feature>
<name>A0ABP1RY28_9HEXA</name>
<keyword evidence="1" id="KW-0812">Transmembrane</keyword>
<feature type="transmembrane region" description="Helical" evidence="1">
    <location>
        <begin position="171"/>
        <end position="198"/>
    </location>
</feature>
<accession>A0ABP1RY28</accession>
<dbReference type="EMBL" id="CAXLJM020000124">
    <property type="protein sequence ID" value="CAL8138475.1"/>
    <property type="molecule type" value="Genomic_DNA"/>
</dbReference>
<keyword evidence="3" id="KW-1185">Reference proteome</keyword>
<dbReference type="Proteomes" id="UP001642540">
    <property type="component" value="Unassembled WGS sequence"/>
</dbReference>
<proteinExistence type="predicted"/>
<keyword evidence="1" id="KW-0472">Membrane</keyword>
<comment type="caution">
    <text evidence="2">The sequence shown here is derived from an EMBL/GenBank/DDBJ whole genome shotgun (WGS) entry which is preliminary data.</text>
</comment>
<keyword evidence="1" id="KW-1133">Transmembrane helix</keyword>
<protein>
    <submittedName>
        <fullName evidence="2">Uncharacterized protein</fullName>
    </submittedName>
</protein>
<evidence type="ECO:0000256" key="1">
    <source>
        <dbReference type="SAM" id="Phobius"/>
    </source>
</evidence>
<evidence type="ECO:0000313" key="3">
    <source>
        <dbReference type="Proteomes" id="UP001642540"/>
    </source>
</evidence>
<organism evidence="2 3">
    <name type="scientific">Orchesella dallaii</name>
    <dbReference type="NCBI Taxonomy" id="48710"/>
    <lineage>
        <taxon>Eukaryota</taxon>
        <taxon>Metazoa</taxon>
        <taxon>Ecdysozoa</taxon>
        <taxon>Arthropoda</taxon>
        <taxon>Hexapoda</taxon>
        <taxon>Collembola</taxon>
        <taxon>Entomobryomorpha</taxon>
        <taxon>Entomobryoidea</taxon>
        <taxon>Orchesellidae</taxon>
        <taxon>Orchesellinae</taxon>
        <taxon>Orchesella</taxon>
    </lineage>
</organism>